<dbReference type="Proteomes" id="UP001065613">
    <property type="component" value="Chromosome"/>
</dbReference>
<evidence type="ECO:0000313" key="1">
    <source>
        <dbReference type="EMBL" id="UXE63031.1"/>
    </source>
</evidence>
<gene>
    <name evidence="1" type="ORF">KA717_10355</name>
</gene>
<evidence type="ECO:0008006" key="2">
    <source>
        <dbReference type="Google" id="ProtNLM"/>
    </source>
</evidence>
<dbReference type="EMBL" id="CP073041">
    <property type="protein sequence ID" value="UXE63031.1"/>
    <property type="molecule type" value="Genomic_DNA"/>
</dbReference>
<protein>
    <recommendedName>
        <fullName evidence="2">DUF2281 domain-containing protein</fullName>
    </recommendedName>
</protein>
<dbReference type="AlphaFoldDB" id="A0A977KZY6"/>
<sequence length="80" mass="9265">MTNQEILGELLDLPAEAQSQVISLISFLKQKHIYSEPLSALPNSDLINDPFIGMWRDRQDLESNTWVRNLRENEWSKSHG</sequence>
<reference evidence="1" key="1">
    <citation type="submission" date="2021-04" db="EMBL/GenBank/DDBJ databases">
        <title>Genome sequence of Woronichinia naegeliana from Washington state freshwater lake bloom.</title>
        <authorList>
            <person name="Dreher T.W."/>
        </authorList>
    </citation>
    <scope>NUCLEOTIDE SEQUENCE</scope>
    <source>
        <strain evidence="1">WA131</strain>
    </source>
</reference>
<name>A0A977KZY6_9CYAN</name>
<proteinExistence type="predicted"/>
<accession>A0A977KZY6</accession>
<organism evidence="1">
    <name type="scientific">Woronichinia naegeliana WA131</name>
    <dbReference type="NCBI Taxonomy" id="2824559"/>
    <lineage>
        <taxon>Bacteria</taxon>
        <taxon>Bacillati</taxon>
        <taxon>Cyanobacteriota</taxon>
        <taxon>Cyanophyceae</taxon>
        <taxon>Synechococcales</taxon>
        <taxon>Coelosphaeriaceae</taxon>
        <taxon>Woronichinia</taxon>
    </lineage>
</organism>
<dbReference type="KEGG" id="wna:KA717_10355"/>